<accession>A0A9N7VFY3</accession>
<organism evidence="2 3">
    <name type="scientific">Pleuronectes platessa</name>
    <name type="common">European plaice</name>
    <dbReference type="NCBI Taxonomy" id="8262"/>
    <lineage>
        <taxon>Eukaryota</taxon>
        <taxon>Metazoa</taxon>
        <taxon>Chordata</taxon>
        <taxon>Craniata</taxon>
        <taxon>Vertebrata</taxon>
        <taxon>Euteleostomi</taxon>
        <taxon>Actinopterygii</taxon>
        <taxon>Neopterygii</taxon>
        <taxon>Teleostei</taxon>
        <taxon>Neoteleostei</taxon>
        <taxon>Acanthomorphata</taxon>
        <taxon>Carangaria</taxon>
        <taxon>Pleuronectiformes</taxon>
        <taxon>Pleuronectoidei</taxon>
        <taxon>Pleuronectidae</taxon>
        <taxon>Pleuronectes</taxon>
    </lineage>
</organism>
<feature type="region of interest" description="Disordered" evidence="1">
    <location>
        <begin position="40"/>
        <end position="79"/>
    </location>
</feature>
<evidence type="ECO:0000313" key="3">
    <source>
        <dbReference type="Proteomes" id="UP001153269"/>
    </source>
</evidence>
<reference evidence="2" key="1">
    <citation type="submission" date="2020-03" db="EMBL/GenBank/DDBJ databases">
        <authorList>
            <person name="Weist P."/>
        </authorList>
    </citation>
    <scope>NUCLEOTIDE SEQUENCE</scope>
</reference>
<keyword evidence="3" id="KW-1185">Reference proteome</keyword>
<dbReference type="EMBL" id="CADEAL010004004">
    <property type="protein sequence ID" value="CAB1449164.1"/>
    <property type="molecule type" value="Genomic_DNA"/>
</dbReference>
<proteinExistence type="predicted"/>
<sequence length="158" mass="17682">MLTRCASSVPQEEWRMQIPFKSVTCCHELHTAVCHIASNALSNNTDPSTSPPPSSRARHDPLQPTNAGSRFHSPPTSPNRVITSHHPRLLCWDVGVLLVASETLCELSDELGVKQREAGFLPFAFPVEQNNNNWSLWPDMNWAVPRQINIQKGNRKHG</sequence>
<name>A0A9N7VFY3_PLEPL</name>
<gene>
    <name evidence="2" type="ORF">PLEPLA_LOCUS36845</name>
</gene>
<protein>
    <submittedName>
        <fullName evidence="2">Uncharacterized protein</fullName>
    </submittedName>
</protein>
<dbReference type="Proteomes" id="UP001153269">
    <property type="component" value="Unassembled WGS sequence"/>
</dbReference>
<evidence type="ECO:0000256" key="1">
    <source>
        <dbReference type="SAM" id="MobiDB-lite"/>
    </source>
</evidence>
<dbReference type="AlphaFoldDB" id="A0A9N7VFY3"/>
<evidence type="ECO:0000313" key="2">
    <source>
        <dbReference type="EMBL" id="CAB1449164.1"/>
    </source>
</evidence>
<comment type="caution">
    <text evidence="2">The sequence shown here is derived from an EMBL/GenBank/DDBJ whole genome shotgun (WGS) entry which is preliminary data.</text>
</comment>